<dbReference type="SUPFAM" id="SSF53807">
    <property type="entry name" value="Helical backbone' metal receptor"/>
    <property type="match status" value="1"/>
</dbReference>
<dbReference type="UniPathway" id="UPA00782"/>
<evidence type="ECO:0000256" key="4">
    <source>
        <dbReference type="ARBA" id="ARBA00013282"/>
    </source>
</evidence>
<comment type="function">
    <text evidence="1">This protein may play a role in the biosynthesis of the prosthetic group of nitrogenase (FeMo cofactor).</text>
</comment>
<dbReference type="GO" id="GO:0065003">
    <property type="term" value="P:protein-containing complex assembly"/>
    <property type="evidence" value="ECO:0007669"/>
    <property type="project" value="InterPro"/>
</dbReference>
<dbReference type="InterPro" id="IPR000318">
    <property type="entry name" value="Nase_comp1_CS"/>
</dbReference>
<proteinExistence type="inferred from homology"/>
<evidence type="ECO:0000256" key="2">
    <source>
        <dbReference type="ARBA" id="ARBA00005155"/>
    </source>
</evidence>
<dbReference type="EMBL" id="MSLT01000023">
    <property type="protein sequence ID" value="OUD12622.1"/>
    <property type="molecule type" value="Genomic_DNA"/>
</dbReference>
<evidence type="ECO:0000256" key="1">
    <source>
        <dbReference type="ARBA" id="ARBA00003171"/>
    </source>
</evidence>
<reference evidence="8 9" key="1">
    <citation type="submission" date="2016-12" db="EMBL/GenBank/DDBJ databases">
        <title>Thioflexothrix psekupsii D3 genome sequencing and assembly.</title>
        <authorList>
            <person name="Fomenkov A."/>
            <person name="Vincze T."/>
            <person name="Grabovich M."/>
            <person name="Anton B.P."/>
            <person name="Dubinina G."/>
            <person name="Orlova M."/>
            <person name="Belousova E."/>
            <person name="Roberts R.J."/>
        </authorList>
    </citation>
    <scope>NUCLEOTIDE SEQUENCE [LARGE SCALE GENOMIC DNA]</scope>
    <source>
        <strain evidence="8">D3</strain>
    </source>
</reference>
<dbReference type="Gene3D" id="3.40.50.1980">
    <property type="entry name" value="Nitrogenase molybdenum iron protein domain"/>
    <property type="match status" value="3"/>
</dbReference>
<evidence type="ECO:0000256" key="5">
    <source>
        <dbReference type="ARBA" id="ARBA00023231"/>
    </source>
</evidence>
<evidence type="ECO:0000313" key="8">
    <source>
        <dbReference type="EMBL" id="OUD12622.1"/>
    </source>
</evidence>
<name>A0A251X653_9GAMM</name>
<dbReference type="InterPro" id="IPR000510">
    <property type="entry name" value="Nase/OxRdtase_comp1"/>
</dbReference>
<dbReference type="InterPro" id="IPR050152">
    <property type="entry name" value="ChlB/BchB/BchZ"/>
</dbReference>
<evidence type="ECO:0000313" key="9">
    <source>
        <dbReference type="Proteomes" id="UP000194798"/>
    </source>
</evidence>
<dbReference type="PROSITE" id="PS00699">
    <property type="entry name" value="NITROGENASE_1_1"/>
    <property type="match status" value="1"/>
</dbReference>
<dbReference type="InterPro" id="IPR005975">
    <property type="entry name" value="Nase_Mo-Fe_CF"/>
</dbReference>
<evidence type="ECO:0000259" key="7">
    <source>
        <dbReference type="Pfam" id="PF00148"/>
    </source>
</evidence>
<feature type="domain" description="Nitrogenase/oxidoreductase component 1" evidence="7">
    <location>
        <begin position="19"/>
        <end position="436"/>
    </location>
</feature>
<dbReference type="OrthoDB" id="9800746at2"/>
<dbReference type="PANTHER" id="PTHR33712:SF7">
    <property type="entry name" value="LIGHT-INDEPENDENT PROTOCHLOROPHYLLIDE REDUCTASE SUBUNIT B"/>
    <property type="match status" value="1"/>
</dbReference>
<dbReference type="RefSeq" id="WP_086489581.1">
    <property type="nucleotide sequence ID" value="NZ_MSLT01000023.1"/>
</dbReference>
<dbReference type="Gene3D" id="6.10.250.1090">
    <property type="match status" value="1"/>
</dbReference>
<keyword evidence="5 6" id="KW-0535">Nitrogen fixation</keyword>
<comment type="caution">
    <text evidence="8">The sequence shown here is derived from an EMBL/GenBank/DDBJ whole genome shotgun (WGS) entry which is preliminary data.</text>
</comment>
<evidence type="ECO:0000256" key="6">
    <source>
        <dbReference type="RuleBase" id="RU004021"/>
    </source>
</evidence>
<dbReference type="Pfam" id="PF00148">
    <property type="entry name" value="Oxidored_nitro"/>
    <property type="match status" value="1"/>
</dbReference>
<dbReference type="AlphaFoldDB" id="A0A251X653"/>
<keyword evidence="9" id="KW-1185">Reference proteome</keyword>
<gene>
    <name evidence="8" type="ORF">TPSD3_16215</name>
</gene>
<protein>
    <recommendedName>
        <fullName evidence="4">Nitrogenase iron-molybdenum cofactor biosynthesis protein NifN</fullName>
    </recommendedName>
</protein>
<dbReference type="CDD" id="cd01966">
    <property type="entry name" value="Nitrogenase_NifN_1"/>
    <property type="match status" value="1"/>
</dbReference>
<accession>A0A251X653</accession>
<dbReference type="Proteomes" id="UP000194798">
    <property type="component" value="Unassembled WGS sequence"/>
</dbReference>
<comment type="pathway">
    <text evidence="2">Cofactor biosynthesis; Fe-Mo cofactor biosynthesis.</text>
</comment>
<dbReference type="PANTHER" id="PTHR33712">
    <property type="entry name" value="LIGHT-INDEPENDENT PROTOCHLOROPHYLLIDE REDUCTASE SUBUNIT B"/>
    <property type="match status" value="1"/>
</dbReference>
<sequence>MAEIIKRHKALSVSPLKASQPVGASLAFLGLNQAMPMMHGSQGCTAFGKVFFVRHFREPIPLQTTALDQVSTIMNPDDSVIEGLRVICEKSKPAIIGLITTGLSETQGTDIRQALKTFRSQNPQFDAIKIVPVNTPDFLGCLESGFAAAVLAMIDYLVPDAQTAGTQPKQRARQVNVLVGSALTPGDVEFLKEVIESFDLRPVMIPDLGDSLDGHVTDIEYTPLTIGGTAVTEFATLGLSAATLVIGRSLHRAADLLKKRTGVEDFRFDTLMGMAAFDDFLMTLQGIAERPVPARYERQRTQLQDALLDTHFMLGQTRVAVAADPDELYGFVRLLQSVGAEVVTAVVPTHVHNGILEDLPLAEVKVGDLEDVELSAQKNHAQLIIGNSHAVISAQRLHIPILRASFPQYDHVGGYQRTWIGYRATRQTLFDLANLILTQHAAHEIKPYHAQYSQKQDHLLSEEFTHALDSTPSQDRGLRH</sequence>
<evidence type="ECO:0000256" key="3">
    <source>
        <dbReference type="ARBA" id="ARBA00011002"/>
    </source>
</evidence>
<organism evidence="8 9">
    <name type="scientific">Thioflexithrix psekupsensis</name>
    <dbReference type="NCBI Taxonomy" id="1570016"/>
    <lineage>
        <taxon>Bacteria</taxon>
        <taxon>Pseudomonadati</taxon>
        <taxon>Pseudomonadota</taxon>
        <taxon>Gammaproteobacteria</taxon>
        <taxon>Thiotrichales</taxon>
        <taxon>Thioflexithrix</taxon>
    </lineage>
</organism>
<comment type="similarity">
    <text evidence="3 6">Belongs to the NifD/NifK/NifE/NifN family.</text>
</comment>
<dbReference type="GO" id="GO:0016163">
    <property type="term" value="F:nitrogenase activity"/>
    <property type="evidence" value="ECO:0007669"/>
    <property type="project" value="InterPro"/>
</dbReference>
<dbReference type="NCBIfam" id="TIGR01285">
    <property type="entry name" value="nifN"/>
    <property type="match status" value="1"/>
</dbReference>